<dbReference type="EMBL" id="CP036318">
    <property type="protein sequence ID" value="QDV55886.1"/>
    <property type="molecule type" value="Genomic_DNA"/>
</dbReference>
<dbReference type="GO" id="GO:0006352">
    <property type="term" value="P:DNA-templated transcription initiation"/>
    <property type="evidence" value="ECO:0007669"/>
    <property type="project" value="InterPro"/>
</dbReference>
<comment type="similarity">
    <text evidence="1">Belongs to the sigma-70 factor family. ECF subfamily.</text>
</comment>
<dbReference type="AlphaFoldDB" id="A0A518IS10"/>
<dbReference type="InterPro" id="IPR013249">
    <property type="entry name" value="RNA_pol_sigma70_r4_t2"/>
</dbReference>
<gene>
    <name evidence="8" type="ORF">Mal33_18650</name>
</gene>
<reference evidence="8 9" key="1">
    <citation type="submission" date="2019-02" db="EMBL/GenBank/DDBJ databases">
        <title>Deep-cultivation of Planctomycetes and their phenomic and genomic characterization uncovers novel biology.</title>
        <authorList>
            <person name="Wiegand S."/>
            <person name="Jogler M."/>
            <person name="Boedeker C."/>
            <person name="Pinto D."/>
            <person name="Vollmers J."/>
            <person name="Rivas-Marin E."/>
            <person name="Kohn T."/>
            <person name="Peeters S.H."/>
            <person name="Heuer A."/>
            <person name="Rast P."/>
            <person name="Oberbeckmann S."/>
            <person name="Bunk B."/>
            <person name="Jeske O."/>
            <person name="Meyerdierks A."/>
            <person name="Storesund J.E."/>
            <person name="Kallscheuer N."/>
            <person name="Luecker S."/>
            <person name="Lage O.M."/>
            <person name="Pohl T."/>
            <person name="Merkel B.J."/>
            <person name="Hornburger P."/>
            <person name="Mueller R.-W."/>
            <person name="Bruemmer F."/>
            <person name="Labrenz M."/>
            <person name="Spormann A.M."/>
            <person name="Op den Camp H."/>
            <person name="Overmann J."/>
            <person name="Amann R."/>
            <person name="Jetten M.S.M."/>
            <person name="Mascher T."/>
            <person name="Medema M.H."/>
            <person name="Devos D.P."/>
            <person name="Kaster A.-K."/>
            <person name="Ovreas L."/>
            <person name="Rohde M."/>
            <person name="Galperin M.Y."/>
            <person name="Jogler C."/>
        </authorList>
    </citation>
    <scope>NUCLEOTIDE SEQUENCE [LARGE SCALE GENOMIC DNA]</scope>
    <source>
        <strain evidence="8 9">Mal33</strain>
    </source>
</reference>
<dbReference type="Pfam" id="PF08281">
    <property type="entry name" value="Sigma70_r4_2"/>
    <property type="match status" value="1"/>
</dbReference>
<dbReference type="Gene3D" id="1.10.1740.10">
    <property type="match status" value="1"/>
</dbReference>
<dbReference type="InterPro" id="IPR013325">
    <property type="entry name" value="RNA_pol_sigma_r2"/>
</dbReference>
<keyword evidence="9" id="KW-1185">Reference proteome</keyword>
<keyword evidence="2" id="KW-0805">Transcription regulation</keyword>
<protein>
    <submittedName>
        <fullName evidence="8">RNA polymerase sigma factor</fullName>
    </submittedName>
</protein>
<keyword evidence="5" id="KW-0804">Transcription</keyword>
<evidence type="ECO:0000259" key="6">
    <source>
        <dbReference type="Pfam" id="PF04542"/>
    </source>
</evidence>
<evidence type="ECO:0000256" key="1">
    <source>
        <dbReference type="ARBA" id="ARBA00010641"/>
    </source>
</evidence>
<dbReference type="SUPFAM" id="SSF88659">
    <property type="entry name" value="Sigma3 and sigma4 domains of RNA polymerase sigma factors"/>
    <property type="match status" value="1"/>
</dbReference>
<dbReference type="Proteomes" id="UP000316770">
    <property type="component" value="Chromosome"/>
</dbReference>
<sequence>MSPLIDLSPRGKRKGEGIFFSISCLRFVDDGNSRCEPTDFTPLLLVDRVSIIADEIHELLDRHRPWLLRVIQARTTLASAVEDVYSEVLLAIAKSDHRPRDDSSLAPWLCKIAIRQSALANRTAMRRDRLNKDYAHQSPDSPAANDPIFWLMDQERRDLVRQVLHEMEPDVRGVLLAKFVEKLTYPQLAQRLGVAEHVVQYRVAQAKKRLRQMLTQRGIDQEDLS</sequence>
<dbReference type="InterPro" id="IPR007627">
    <property type="entry name" value="RNA_pol_sigma70_r2"/>
</dbReference>
<dbReference type="InterPro" id="IPR014284">
    <property type="entry name" value="RNA_pol_sigma-70_dom"/>
</dbReference>
<dbReference type="GO" id="GO:0003677">
    <property type="term" value="F:DNA binding"/>
    <property type="evidence" value="ECO:0007669"/>
    <property type="project" value="UniProtKB-KW"/>
</dbReference>
<dbReference type="GO" id="GO:0016987">
    <property type="term" value="F:sigma factor activity"/>
    <property type="evidence" value="ECO:0007669"/>
    <property type="project" value="UniProtKB-KW"/>
</dbReference>
<feature type="domain" description="RNA polymerase sigma factor 70 region 4 type 2" evidence="7">
    <location>
        <begin position="158"/>
        <end position="210"/>
    </location>
</feature>
<dbReference type="InterPro" id="IPR036388">
    <property type="entry name" value="WH-like_DNA-bd_sf"/>
</dbReference>
<evidence type="ECO:0000256" key="5">
    <source>
        <dbReference type="ARBA" id="ARBA00023163"/>
    </source>
</evidence>
<keyword evidence="3" id="KW-0731">Sigma factor</keyword>
<dbReference type="PANTHER" id="PTHR43133">
    <property type="entry name" value="RNA POLYMERASE ECF-TYPE SIGMA FACTO"/>
    <property type="match status" value="1"/>
</dbReference>
<evidence type="ECO:0000313" key="9">
    <source>
        <dbReference type="Proteomes" id="UP000316770"/>
    </source>
</evidence>
<evidence type="ECO:0000259" key="7">
    <source>
        <dbReference type="Pfam" id="PF08281"/>
    </source>
</evidence>
<organism evidence="8 9">
    <name type="scientific">Rosistilla oblonga</name>
    <dbReference type="NCBI Taxonomy" id="2527990"/>
    <lineage>
        <taxon>Bacteria</taxon>
        <taxon>Pseudomonadati</taxon>
        <taxon>Planctomycetota</taxon>
        <taxon>Planctomycetia</taxon>
        <taxon>Pirellulales</taxon>
        <taxon>Pirellulaceae</taxon>
        <taxon>Rosistilla</taxon>
    </lineage>
</organism>
<accession>A0A518IS10</accession>
<dbReference type="InterPro" id="IPR013324">
    <property type="entry name" value="RNA_pol_sigma_r3/r4-like"/>
</dbReference>
<dbReference type="PANTHER" id="PTHR43133:SF8">
    <property type="entry name" value="RNA POLYMERASE SIGMA FACTOR HI_1459-RELATED"/>
    <property type="match status" value="1"/>
</dbReference>
<evidence type="ECO:0000256" key="3">
    <source>
        <dbReference type="ARBA" id="ARBA00023082"/>
    </source>
</evidence>
<keyword evidence="4" id="KW-0238">DNA-binding</keyword>
<feature type="domain" description="RNA polymerase sigma-70 region 2" evidence="6">
    <location>
        <begin position="59"/>
        <end position="116"/>
    </location>
</feature>
<dbReference type="Pfam" id="PF04542">
    <property type="entry name" value="Sigma70_r2"/>
    <property type="match status" value="1"/>
</dbReference>
<dbReference type="NCBIfam" id="TIGR02937">
    <property type="entry name" value="sigma70-ECF"/>
    <property type="match status" value="1"/>
</dbReference>
<dbReference type="SUPFAM" id="SSF88946">
    <property type="entry name" value="Sigma2 domain of RNA polymerase sigma factors"/>
    <property type="match status" value="1"/>
</dbReference>
<proteinExistence type="inferred from homology"/>
<dbReference type="Gene3D" id="1.10.10.10">
    <property type="entry name" value="Winged helix-like DNA-binding domain superfamily/Winged helix DNA-binding domain"/>
    <property type="match status" value="1"/>
</dbReference>
<evidence type="ECO:0000313" key="8">
    <source>
        <dbReference type="EMBL" id="QDV55886.1"/>
    </source>
</evidence>
<evidence type="ECO:0000256" key="4">
    <source>
        <dbReference type="ARBA" id="ARBA00023125"/>
    </source>
</evidence>
<evidence type="ECO:0000256" key="2">
    <source>
        <dbReference type="ARBA" id="ARBA00023015"/>
    </source>
</evidence>
<dbReference type="InterPro" id="IPR039425">
    <property type="entry name" value="RNA_pol_sigma-70-like"/>
</dbReference>
<name>A0A518IS10_9BACT</name>